<keyword evidence="4 5" id="KW-0472">Membrane</keyword>
<evidence type="ECO:0000256" key="7">
    <source>
        <dbReference type="SAM" id="Phobius"/>
    </source>
</evidence>
<keyword evidence="3 7" id="KW-1133">Transmembrane helix</keyword>
<evidence type="ECO:0000313" key="9">
    <source>
        <dbReference type="EMBL" id="KAJ4790007.1"/>
    </source>
</evidence>
<dbReference type="GO" id="GO:0046513">
    <property type="term" value="P:ceramide biosynthetic process"/>
    <property type="evidence" value="ECO:0007669"/>
    <property type="project" value="InterPro"/>
</dbReference>
<comment type="caution">
    <text evidence="9">The sequence shown here is derived from an EMBL/GenBank/DDBJ whole genome shotgun (WGS) entry which is preliminary data.</text>
</comment>
<accession>A0AAV8FIB3</accession>
<feature type="compositionally biased region" description="Basic and acidic residues" evidence="6">
    <location>
        <begin position="14"/>
        <end position="28"/>
    </location>
</feature>
<dbReference type="PANTHER" id="PTHR12560">
    <property type="entry name" value="LONGEVITY ASSURANCE FACTOR 1 LAG1"/>
    <property type="match status" value="1"/>
</dbReference>
<gene>
    <name evidence="9" type="ORF">LUZ62_041253</name>
</gene>
<organism evidence="9 10">
    <name type="scientific">Rhynchospora pubera</name>
    <dbReference type="NCBI Taxonomy" id="906938"/>
    <lineage>
        <taxon>Eukaryota</taxon>
        <taxon>Viridiplantae</taxon>
        <taxon>Streptophyta</taxon>
        <taxon>Embryophyta</taxon>
        <taxon>Tracheophyta</taxon>
        <taxon>Spermatophyta</taxon>
        <taxon>Magnoliopsida</taxon>
        <taxon>Liliopsida</taxon>
        <taxon>Poales</taxon>
        <taxon>Cyperaceae</taxon>
        <taxon>Cyperoideae</taxon>
        <taxon>Rhynchosporeae</taxon>
        <taxon>Rhynchospora</taxon>
    </lineage>
</organism>
<evidence type="ECO:0000259" key="8">
    <source>
        <dbReference type="PROSITE" id="PS50922"/>
    </source>
</evidence>
<evidence type="ECO:0000256" key="6">
    <source>
        <dbReference type="SAM" id="MobiDB-lite"/>
    </source>
</evidence>
<evidence type="ECO:0000256" key="2">
    <source>
        <dbReference type="ARBA" id="ARBA00022692"/>
    </source>
</evidence>
<dbReference type="EMBL" id="JAMFTS010000002">
    <property type="protein sequence ID" value="KAJ4790007.1"/>
    <property type="molecule type" value="Genomic_DNA"/>
</dbReference>
<evidence type="ECO:0000256" key="1">
    <source>
        <dbReference type="ARBA" id="ARBA00004477"/>
    </source>
</evidence>
<dbReference type="InterPro" id="IPR016439">
    <property type="entry name" value="Lag1/Lac1-like"/>
</dbReference>
<feature type="region of interest" description="Disordered" evidence="6">
    <location>
        <begin position="14"/>
        <end position="47"/>
    </location>
</feature>
<dbReference type="Proteomes" id="UP001140206">
    <property type="component" value="Chromosome 2"/>
</dbReference>
<feature type="transmembrane region" description="Helical" evidence="7">
    <location>
        <begin position="201"/>
        <end position="220"/>
    </location>
</feature>
<dbReference type="PROSITE" id="PS50922">
    <property type="entry name" value="TLC"/>
    <property type="match status" value="1"/>
</dbReference>
<dbReference type="PANTHER" id="PTHR12560:SF0">
    <property type="entry name" value="LD18904P"/>
    <property type="match status" value="1"/>
</dbReference>
<keyword evidence="10" id="KW-1185">Reference proteome</keyword>
<reference evidence="9" key="1">
    <citation type="submission" date="2022-08" db="EMBL/GenBank/DDBJ databases">
        <authorList>
            <person name="Marques A."/>
        </authorList>
    </citation>
    <scope>NUCLEOTIDE SEQUENCE</scope>
    <source>
        <strain evidence="9">RhyPub2mFocal</strain>
        <tissue evidence="9">Leaves</tissue>
    </source>
</reference>
<evidence type="ECO:0000256" key="3">
    <source>
        <dbReference type="ARBA" id="ARBA00022989"/>
    </source>
</evidence>
<dbReference type="Pfam" id="PF03798">
    <property type="entry name" value="TRAM_LAG1_CLN8"/>
    <property type="match status" value="1"/>
</dbReference>
<feature type="transmembrane region" description="Helical" evidence="7">
    <location>
        <begin position="321"/>
        <end position="347"/>
    </location>
</feature>
<sequence length="429" mass="49598">MSETGGHLIILILFKKDKGRPTRPDQTRPDQTGPDHSLSPPKNQRIKIHSNSFPNSNSLLSLLPPSFPPSLLSLLPPSFSPRGQGPVTVSQDPDLLSSPLLSSPLSAMGMRPDVAHFSLALLFSCAFFFARFLLDRFLYQPLAARIIVIRSKTTAKTKIQPKTNGGRPTANDLQLQDNHHANKQNNKVNKIIKFSESMWKLTYYLGVQCWALLIICRQPWSLHTRLYFAAWPNQPLNFSLMLFYMCQCGFYIYSIGALVAWETRRKDFSVMMSHHIVTTFLITYSYLTRFFRIGMIILALHDTSDVFLEVAKLFKYSEREVAASVCFGLFAISWFLLRLIYFPFWIIRTSSYECVEALKDLEKFPTMFYYIFNTMLLTLLVFHMYWWKLIFNMILKQMSNKGQVGEDVRSGNFLGICFFFYHFKVNIIL</sequence>
<evidence type="ECO:0000313" key="10">
    <source>
        <dbReference type="Proteomes" id="UP001140206"/>
    </source>
</evidence>
<dbReference type="GO" id="GO:0005789">
    <property type="term" value="C:endoplasmic reticulum membrane"/>
    <property type="evidence" value="ECO:0007669"/>
    <property type="project" value="UniProtKB-SubCell"/>
</dbReference>
<feature type="transmembrane region" description="Helical" evidence="7">
    <location>
        <begin position="114"/>
        <end position="134"/>
    </location>
</feature>
<comment type="subcellular location">
    <subcellularLocation>
        <location evidence="1">Endoplasmic reticulum membrane</location>
        <topology evidence="1">Multi-pass membrane protein</topology>
    </subcellularLocation>
</comment>
<name>A0AAV8FIB3_9POAL</name>
<dbReference type="SMART" id="SM00724">
    <property type="entry name" value="TLC"/>
    <property type="match status" value="1"/>
</dbReference>
<evidence type="ECO:0000256" key="4">
    <source>
        <dbReference type="ARBA" id="ARBA00023136"/>
    </source>
</evidence>
<evidence type="ECO:0000256" key="5">
    <source>
        <dbReference type="PROSITE-ProRule" id="PRU00205"/>
    </source>
</evidence>
<proteinExistence type="predicted"/>
<feature type="transmembrane region" description="Helical" evidence="7">
    <location>
        <begin position="367"/>
        <end position="387"/>
    </location>
</feature>
<dbReference type="InterPro" id="IPR006634">
    <property type="entry name" value="TLC-dom"/>
</dbReference>
<dbReference type="GO" id="GO:0050291">
    <property type="term" value="F:sphingosine N-acyltransferase activity"/>
    <property type="evidence" value="ECO:0007669"/>
    <property type="project" value="InterPro"/>
</dbReference>
<protein>
    <submittedName>
        <fullName evidence="9">LAG1 longevity assurance 2</fullName>
    </submittedName>
</protein>
<keyword evidence="2 5" id="KW-0812">Transmembrane</keyword>
<dbReference type="AlphaFoldDB" id="A0AAV8FIB3"/>
<feature type="domain" description="TLC" evidence="8">
    <location>
        <begin position="192"/>
        <end position="399"/>
    </location>
</feature>
<feature type="transmembrane region" description="Helical" evidence="7">
    <location>
        <begin position="240"/>
        <end position="261"/>
    </location>
</feature>